<keyword evidence="3" id="KW-1185">Reference proteome</keyword>
<feature type="compositionally biased region" description="Basic and acidic residues" evidence="1">
    <location>
        <begin position="367"/>
        <end position="378"/>
    </location>
</feature>
<reference evidence="2 3" key="1">
    <citation type="submission" date="2023-01" db="EMBL/GenBank/DDBJ databases">
        <title>Analysis of 21 Apiospora genomes using comparative genomics revels a genus with tremendous synthesis potential of carbohydrate active enzymes and secondary metabolites.</title>
        <authorList>
            <person name="Sorensen T."/>
        </authorList>
    </citation>
    <scope>NUCLEOTIDE SEQUENCE [LARGE SCALE GENOMIC DNA]</scope>
    <source>
        <strain evidence="2 3">CBS 117206</strain>
    </source>
</reference>
<feature type="region of interest" description="Disordered" evidence="1">
    <location>
        <begin position="363"/>
        <end position="408"/>
    </location>
</feature>
<evidence type="ECO:0000313" key="3">
    <source>
        <dbReference type="Proteomes" id="UP001392437"/>
    </source>
</evidence>
<proteinExistence type="predicted"/>
<organism evidence="2 3">
    <name type="scientific">Apiospora kogelbergensis</name>
    <dbReference type="NCBI Taxonomy" id="1337665"/>
    <lineage>
        <taxon>Eukaryota</taxon>
        <taxon>Fungi</taxon>
        <taxon>Dikarya</taxon>
        <taxon>Ascomycota</taxon>
        <taxon>Pezizomycotina</taxon>
        <taxon>Sordariomycetes</taxon>
        <taxon>Xylariomycetidae</taxon>
        <taxon>Amphisphaeriales</taxon>
        <taxon>Apiosporaceae</taxon>
        <taxon>Apiospora</taxon>
    </lineage>
</organism>
<dbReference type="NCBIfam" id="TIGR01456">
    <property type="entry name" value="CECR5"/>
    <property type="match status" value="1"/>
</dbReference>
<dbReference type="InterPro" id="IPR006357">
    <property type="entry name" value="HAD-SF_hydro_IIA"/>
</dbReference>
<protein>
    <recommendedName>
        <fullName evidence="4">HAD-superfamily class IIA hydrolase, TIGR01456, CECR5</fullName>
    </recommendedName>
</protein>
<evidence type="ECO:0000256" key="1">
    <source>
        <dbReference type="SAM" id="MobiDB-lite"/>
    </source>
</evidence>
<accession>A0AAW0QVE3</accession>
<dbReference type="SUPFAM" id="SSF56784">
    <property type="entry name" value="HAD-like"/>
    <property type="match status" value="1"/>
</dbReference>
<dbReference type="GO" id="GO:0005739">
    <property type="term" value="C:mitochondrion"/>
    <property type="evidence" value="ECO:0007669"/>
    <property type="project" value="TreeGrafter"/>
</dbReference>
<dbReference type="Proteomes" id="UP001392437">
    <property type="component" value="Unassembled WGS sequence"/>
</dbReference>
<gene>
    <name evidence="2" type="ORF">PG999_006218</name>
</gene>
<comment type="caution">
    <text evidence="2">The sequence shown here is derived from an EMBL/GenBank/DDBJ whole genome shotgun (WGS) entry which is preliminary data.</text>
</comment>
<dbReference type="Pfam" id="PF13242">
    <property type="entry name" value="Hydrolase_like"/>
    <property type="match status" value="1"/>
</dbReference>
<dbReference type="Pfam" id="PF13344">
    <property type="entry name" value="Hydrolase_6"/>
    <property type="match status" value="1"/>
</dbReference>
<dbReference type="EMBL" id="JAQQWP010000006">
    <property type="protein sequence ID" value="KAK8114149.1"/>
    <property type="molecule type" value="Genomic_DNA"/>
</dbReference>
<dbReference type="InterPro" id="IPR050324">
    <property type="entry name" value="CDP-alcohol_PTase-I"/>
</dbReference>
<dbReference type="InterPro" id="IPR036412">
    <property type="entry name" value="HAD-like_sf"/>
</dbReference>
<name>A0AAW0QVE3_9PEZI</name>
<dbReference type="NCBIfam" id="TIGR01460">
    <property type="entry name" value="HAD-SF-IIA"/>
    <property type="match status" value="1"/>
</dbReference>
<dbReference type="InterPro" id="IPR006353">
    <property type="entry name" value="HAD-SF_hydro_IIA_CECR5"/>
</dbReference>
<dbReference type="Gene3D" id="3.40.50.1000">
    <property type="entry name" value="HAD superfamily/HAD-like"/>
    <property type="match status" value="2"/>
</dbReference>
<evidence type="ECO:0008006" key="4">
    <source>
        <dbReference type="Google" id="ProtNLM"/>
    </source>
</evidence>
<sequence length="458" mass="51108">MAPKPAEKPNFAFAFDIDGVLLRSKEPLPGSRETIHNLQKLKIPLIFLTNGGGSTEEEHAAKLSDRLGVDIDEAQFVQSHSPYRDLVPLYDNKRILVVGGTGNDIRNVAGAYGFKDVITSSDLFLEQPSIHPFPEVSAPYHNANGRRIPDIRTKEIAAILVWSTSREWTLDMQVMFDLLLSSGGVFGGKSDMAEDVALYNKDYLQDQRPKLYFCNPDLVWVTDHDRPRFAQGSFEAAFEGVWNRLTQGKAKLKYTTFGKPNKKTFEYGERHLKAYYEKLYGPQEKVDSDWPVKTVYMIGDNPESDIIGANSYVSRDTTWKSILVETGVYKAGTEPAHKPTYYAKDVAEAVQLALEKEGYSNIGRQGGLKEHNNIEGRSTKQGHSSRTVGIRMPSPTNNDGGGRNSRVLQDRTNTAGSIEAIAFHFGKLKLLGHETVKPLGNLEDLPNQFKESVPLHMS</sequence>
<dbReference type="PANTHER" id="PTHR14269">
    <property type="entry name" value="CDP-DIACYLGLYCEROL--GLYCEROL-3-PHOSPHATE 3-PHOSPHATIDYLTRANSFERASE-RELATED"/>
    <property type="match status" value="1"/>
</dbReference>
<dbReference type="AlphaFoldDB" id="A0AAW0QVE3"/>
<dbReference type="InterPro" id="IPR023214">
    <property type="entry name" value="HAD_sf"/>
</dbReference>
<dbReference type="GO" id="GO:0046474">
    <property type="term" value="P:glycerophospholipid biosynthetic process"/>
    <property type="evidence" value="ECO:0007669"/>
    <property type="project" value="TreeGrafter"/>
</dbReference>
<dbReference type="PANTHER" id="PTHR14269:SF4">
    <property type="entry name" value="CAT EYE SYNDROME CRITICAL REGION PROTEIN 5"/>
    <property type="match status" value="1"/>
</dbReference>
<evidence type="ECO:0000313" key="2">
    <source>
        <dbReference type="EMBL" id="KAK8114149.1"/>
    </source>
</evidence>